<evidence type="ECO:0000313" key="2">
    <source>
        <dbReference type="Proteomes" id="UP000565745"/>
    </source>
</evidence>
<dbReference type="Proteomes" id="UP000565745">
    <property type="component" value="Unassembled WGS sequence"/>
</dbReference>
<evidence type="ECO:0000313" key="1">
    <source>
        <dbReference type="EMBL" id="MBB4176189.1"/>
    </source>
</evidence>
<protein>
    <submittedName>
        <fullName evidence="1">Uncharacterized protein</fullName>
    </submittedName>
</protein>
<organism evidence="1 2">
    <name type="scientific">Sulfitobacter noctilucicola</name>
    <dbReference type="NCBI Taxonomy" id="1342301"/>
    <lineage>
        <taxon>Bacteria</taxon>
        <taxon>Pseudomonadati</taxon>
        <taxon>Pseudomonadota</taxon>
        <taxon>Alphaproteobacteria</taxon>
        <taxon>Rhodobacterales</taxon>
        <taxon>Roseobacteraceae</taxon>
        <taxon>Sulfitobacter</taxon>
    </lineage>
</organism>
<proteinExistence type="predicted"/>
<accession>A0A7W6MC66</accession>
<name>A0A7W6MC66_9RHOB</name>
<sequence>MSVDTNGPLRSFVLFSSNDLFLDVDVTVGSDPITIS</sequence>
<reference evidence="1 2" key="1">
    <citation type="submission" date="2020-08" db="EMBL/GenBank/DDBJ databases">
        <title>Genomic Encyclopedia of Type Strains, Phase IV (KMG-IV): sequencing the most valuable type-strain genomes for metagenomic binning, comparative biology and taxonomic classification.</title>
        <authorList>
            <person name="Goeker M."/>
        </authorList>
    </citation>
    <scope>NUCLEOTIDE SEQUENCE [LARGE SCALE GENOMIC DNA]</scope>
    <source>
        <strain evidence="1 2">DSM 101015</strain>
    </source>
</reference>
<gene>
    <name evidence="1" type="ORF">GGR93_003997</name>
</gene>
<keyword evidence="2" id="KW-1185">Reference proteome</keyword>
<dbReference type="AlphaFoldDB" id="A0A7W6MC66"/>
<dbReference type="EMBL" id="JACIFU010000009">
    <property type="protein sequence ID" value="MBB4176189.1"/>
    <property type="molecule type" value="Genomic_DNA"/>
</dbReference>
<comment type="caution">
    <text evidence="1">The sequence shown here is derived from an EMBL/GenBank/DDBJ whole genome shotgun (WGS) entry which is preliminary data.</text>
</comment>